<keyword evidence="1" id="KW-1133">Transmembrane helix</keyword>
<evidence type="ECO:0000256" key="1">
    <source>
        <dbReference type="SAM" id="Phobius"/>
    </source>
</evidence>
<protein>
    <submittedName>
        <fullName evidence="2">Uncharacterized protein</fullName>
    </submittedName>
</protein>
<evidence type="ECO:0000313" key="2">
    <source>
        <dbReference type="EMBL" id="KAJ4849779.1"/>
    </source>
</evidence>
<proteinExistence type="predicted"/>
<dbReference type="Proteomes" id="UP001141552">
    <property type="component" value="Unassembled WGS sequence"/>
</dbReference>
<comment type="caution">
    <text evidence="2">The sequence shown here is derived from an EMBL/GenBank/DDBJ whole genome shotgun (WGS) entry which is preliminary data.</text>
</comment>
<keyword evidence="3" id="KW-1185">Reference proteome</keyword>
<feature type="transmembrane region" description="Helical" evidence="1">
    <location>
        <begin position="12"/>
        <end position="29"/>
    </location>
</feature>
<sequence>MTKTASRHLELLQHFFFLLYIIIFVLNTVEVGPRKIPTDYSVSLSVIYTAAEDGTVMASEVVIKVLNDAVSLHVLE</sequence>
<evidence type="ECO:0000313" key="3">
    <source>
        <dbReference type="Proteomes" id="UP001141552"/>
    </source>
</evidence>
<reference evidence="2" key="1">
    <citation type="submission" date="2022-02" db="EMBL/GenBank/DDBJ databases">
        <authorList>
            <person name="Henning P.M."/>
            <person name="McCubbin A.G."/>
            <person name="Shore J.S."/>
        </authorList>
    </citation>
    <scope>NUCLEOTIDE SEQUENCE</scope>
    <source>
        <strain evidence="2">F60SS</strain>
        <tissue evidence="2">Leaves</tissue>
    </source>
</reference>
<keyword evidence="1" id="KW-0472">Membrane</keyword>
<keyword evidence="1" id="KW-0812">Transmembrane</keyword>
<dbReference type="AlphaFoldDB" id="A0A9Q0JPY3"/>
<gene>
    <name evidence="2" type="ORF">Tsubulata_012050</name>
</gene>
<dbReference type="EMBL" id="JAKUCV010000496">
    <property type="protein sequence ID" value="KAJ4849779.1"/>
    <property type="molecule type" value="Genomic_DNA"/>
</dbReference>
<name>A0A9Q0JPY3_9ROSI</name>
<accession>A0A9Q0JPY3</accession>
<organism evidence="2 3">
    <name type="scientific">Turnera subulata</name>
    <dbReference type="NCBI Taxonomy" id="218843"/>
    <lineage>
        <taxon>Eukaryota</taxon>
        <taxon>Viridiplantae</taxon>
        <taxon>Streptophyta</taxon>
        <taxon>Embryophyta</taxon>
        <taxon>Tracheophyta</taxon>
        <taxon>Spermatophyta</taxon>
        <taxon>Magnoliopsida</taxon>
        <taxon>eudicotyledons</taxon>
        <taxon>Gunneridae</taxon>
        <taxon>Pentapetalae</taxon>
        <taxon>rosids</taxon>
        <taxon>fabids</taxon>
        <taxon>Malpighiales</taxon>
        <taxon>Passifloraceae</taxon>
        <taxon>Turnera</taxon>
    </lineage>
</organism>
<reference evidence="2" key="2">
    <citation type="journal article" date="2023" name="Plants (Basel)">
        <title>Annotation of the Turnera subulata (Passifloraceae) Draft Genome Reveals the S-Locus Evolved after the Divergence of Turneroideae from Passifloroideae in a Stepwise Manner.</title>
        <authorList>
            <person name="Henning P.M."/>
            <person name="Roalson E.H."/>
            <person name="Mir W."/>
            <person name="McCubbin A.G."/>
            <person name="Shore J.S."/>
        </authorList>
    </citation>
    <scope>NUCLEOTIDE SEQUENCE</scope>
    <source>
        <strain evidence="2">F60SS</strain>
    </source>
</reference>